<proteinExistence type="predicted"/>
<reference evidence="1" key="2">
    <citation type="submission" date="2020-05" db="UniProtKB">
        <authorList>
            <consortium name="EnsemblMetazoa"/>
        </authorList>
    </citation>
    <scope>IDENTIFICATION</scope>
    <source>
        <strain evidence="1">IAEA</strain>
    </source>
</reference>
<protein>
    <submittedName>
        <fullName evidence="1">Uncharacterized protein</fullName>
    </submittedName>
</protein>
<organism evidence="1 2">
    <name type="scientific">Glossina pallidipes</name>
    <name type="common">Tsetse fly</name>
    <dbReference type="NCBI Taxonomy" id="7398"/>
    <lineage>
        <taxon>Eukaryota</taxon>
        <taxon>Metazoa</taxon>
        <taxon>Ecdysozoa</taxon>
        <taxon>Arthropoda</taxon>
        <taxon>Hexapoda</taxon>
        <taxon>Insecta</taxon>
        <taxon>Pterygota</taxon>
        <taxon>Neoptera</taxon>
        <taxon>Endopterygota</taxon>
        <taxon>Diptera</taxon>
        <taxon>Brachycera</taxon>
        <taxon>Muscomorpha</taxon>
        <taxon>Hippoboscoidea</taxon>
        <taxon>Glossinidae</taxon>
        <taxon>Glossina</taxon>
    </lineage>
</organism>
<dbReference type="VEuPathDB" id="VectorBase:GPAI044349"/>
<reference evidence="2" key="1">
    <citation type="submission" date="2014-03" db="EMBL/GenBank/DDBJ databases">
        <authorList>
            <person name="Aksoy S."/>
            <person name="Warren W."/>
            <person name="Wilson R.K."/>
        </authorList>
    </citation>
    <scope>NUCLEOTIDE SEQUENCE [LARGE SCALE GENOMIC DNA]</scope>
    <source>
        <strain evidence="2">IAEA</strain>
    </source>
</reference>
<evidence type="ECO:0000313" key="2">
    <source>
        <dbReference type="Proteomes" id="UP000092445"/>
    </source>
</evidence>
<sequence>MNLEKTYWETVLSAYSSFAINCLISYKQPVAWFRVYVLGLTESKTNSNCCETVILAVVIAVSYASPKPGYYGKHEHHTIHVPYNIHTIHHHHVQKVPVYKHIIKEVPVIKQVVKEVPVVKEIVKEVPVVKEVHVPIIKEVHVPVHHVHHEDHVVHKDFSSSGCHNVHN</sequence>
<dbReference type="EnsemblMetazoa" id="GPAI044349-RA">
    <property type="protein sequence ID" value="GPAI044349-PA"/>
    <property type="gene ID" value="GPAI044349"/>
</dbReference>
<keyword evidence="2" id="KW-1185">Reference proteome</keyword>
<dbReference type="Proteomes" id="UP000092445">
    <property type="component" value="Unassembled WGS sequence"/>
</dbReference>
<name>A0A1B0AFW0_GLOPL</name>
<accession>A0A1B0AFW0</accession>
<dbReference type="AlphaFoldDB" id="A0A1B0AFW0"/>
<evidence type="ECO:0000313" key="1">
    <source>
        <dbReference type="EnsemblMetazoa" id="GPAI044349-PA"/>
    </source>
</evidence>